<accession>W9CD30</accession>
<dbReference type="InterPro" id="IPR021054">
    <property type="entry name" value="Cell_wall_mannoprotein_1"/>
</dbReference>
<comment type="caution">
    <text evidence="1">The sequence shown here is derived from an EMBL/GenBank/DDBJ whole genome shotgun (WGS) entry which is preliminary data.</text>
</comment>
<dbReference type="OrthoDB" id="4841197at2759"/>
<dbReference type="Gene3D" id="1.20.1280.140">
    <property type="match status" value="1"/>
</dbReference>
<protein>
    <submittedName>
        <fullName evidence="1">Uncharacterized protein</fullName>
    </submittedName>
</protein>
<gene>
    <name evidence="1" type="ORF">SBOR_7162</name>
</gene>
<dbReference type="HOGENOM" id="CLU_127211_0_0_1"/>
<dbReference type="EMBL" id="AYSA01000386">
    <property type="protein sequence ID" value="ESZ92445.1"/>
    <property type="molecule type" value="Genomic_DNA"/>
</dbReference>
<name>W9CD30_SCLBF</name>
<proteinExistence type="predicted"/>
<dbReference type="Pfam" id="PF12296">
    <property type="entry name" value="HsbA"/>
    <property type="match status" value="1"/>
</dbReference>
<reference evidence="1 2" key="1">
    <citation type="journal article" date="2014" name="Genome Announc.">
        <title>Draft genome sequence of Sclerotinia borealis, a psychrophilic plant pathogenic fungus.</title>
        <authorList>
            <person name="Mardanov A.V."/>
            <person name="Beletsky A.V."/>
            <person name="Kadnikov V.V."/>
            <person name="Ignatov A.N."/>
            <person name="Ravin N.V."/>
        </authorList>
    </citation>
    <scope>NUCLEOTIDE SEQUENCE [LARGE SCALE GENOMIC DNA]</scope>
    <source>
        <strain evidence="2">F-4157</strain>
    </source>
</reference>
<sequence>MHKVQPLINSIPEKLQAITSILVTGSSISYFSAISLGRKSSDVCSTIYKAIAMYEQGFTPTQSEAEILLEAMTEVVELTEKQLSLLAATKPVFDKLWITGVVRKNTTSLGVASAKLSEVMSRVEPEYLREPGRTLEDRRKVAFEKTVAVYGNGNAQNGEDREGQGVE</sequence>
<organism evidence="1 2">
    <name type="scientific">Sclerotinia borealis (strain F-4128)</name>
    <dbReference type="NCBI Taxonomy" id="1432307"/>
    <lineage>
        <taxon>Eukaryota</taxon>
        <taxon>Fungi</taxon>
        <taxon>Dikarya</taxon>
        <taxon>Ascomycota</taxon>
        <taxon>Pezizomycotina</taxon>
        <taxon>Leotiomycetes</taxon>
        <taxon>Helotiales</taxon>
        <taxon>Sclerotiniaceae</taxon>
        <taxon>Sclerotinia</taxon>
    </lineage>
</organism>
<evidence type="ECO:0000313" key="1">
    <source>
        <dbReference type="EMBL" id="ESZ92445.1"/>
    </source>
</evidence>
<dbReference type="Proteomes" id="UP000019487">
    <property type="component" value="Unassembled WGS sequence"/>
</dbReference>
<dbReference type="AlphaFoldDB" id="W9CD30"/>
<keyword evidence="2" id="KW-1185">Reference proteome</keyword>
<dbReference type="STRING" id="1432307.W9CD30"/>
<evidence type="ECO:0000313" key="2">
    <source>
        <dbReference type="Proteomes" id="UP000019487"/>
    </source>
</evidence>